<sequence length="212" mass="22409">MNAIHEDDATDEAPGWAAIDAALERTYGAVEPFGHIGTQVPYALGGPDPLDGISVYARDTPEPHWLLVGYGMSELYAKESADAEVSGYGFEFTIRVVRRDGDDPPMWAAVMLQQLARYVVAQRPFAPGHTIHVASGTFGTADTELAALAFLVDPDLGAIATPFGSLTFLQIAGLTEDEYAAAQGGNAPGVLSRIAARSTPLHLVDPARTTLG</sequence>
<dbReference type="Pfam" id="PF05076">
    <property type="entry name" value="SUFU"/>
    <property type="match status" value="1"/>
</dbReference>
<dbReference type="GO" id="GO:0005737">
    <property type="term" value="C:cytoplasm"/>
    <property type="evidence" value="ECO:0007669"/>
    <property type="project" value="TreeGrafter"/>
</dbReference>
<dbReference type="Proteomes" id="UP001165378">
    <property type="component" value="Unassembled WGS sequence"/>
</dbReference>
<dbReference type="InterPro" id="IPR007768">
    <property type="entry name" value="Suppressor_of_fused"/>
</dbReference>
<protein>
    <submittedName>
        <fullName evidence="2">Suppressor of fused domain protein</fullName>
    </submittedName>
</protein>
<dbReference type="PANTHER" id="PTHR10928">
    <property type="entry name" value="SUPPRESSOR OF FUSED"/>
    <property type="match status" value="1"/>
</dbReference>
<gene>
    <name evidence="2" type="ORF">LZ495_07745</name>
</gene>
<feature type="domain" description="Suppressor of fused-like" evidence="1">
    <location>
        <begin position="46"/>
        <end position="208"/>
    </location>
</feature>
<organism evidence="2 3">
    <name type="scientific">Yinghuangia soli</name>
    <dbReference type="NCBI Taxonomy" id="2908204"/>
    <lineage>
        <taxon>Bacteria</taxon>
        <taxon>Bacillati</taxon>
        <taxon>Actinomycetota</taxon>
        <taxon>Actinomycetes</taxon>
        <taxon>Kitasatosporales</taxon>
        <taxon>Streptomycetaceae</taxon>
        <taxon>Yinghuangia</taxon>
    </lineage>
</organism>
<name>A0AA41PYE1_9ACTN</name>
<dbReference type="InterPro" id="IPR020941">
    <property type="entry name" value="SUFU-like_domain"/>
</dbReference>
<accession>A0AA41PYE1</accession>
<dbReference type="PANTHER" id="PTHR10928:SF2">
    <property type="entry name" value="SUPPRESSOR OF FUSED HOMOLOG"/>
    <property type="match status" value="1"/>
</dbReference>
<dbReference type="AlphaFoldDB" id="A0AA41PYE1"/>
<evidence type="ECO:0000259" key="1">
    <source>
        <dbReference type="Pfam" id="PF05076"/>
    </source>
</evidence>
<keyword evidence="3" id="KW-1185">Reference proteome</keyword>
<evidence type="ECO:0000313" key="2">
    <source>
        <dbReference type="EMBL" id="MCF2527109.1"/>
    </source>
</evidence>
<comment type="caution">
    <text evidence="2">The sequence shown here is derived from an EMBL/GenBank/DDBJ whole genome shotgun (WGS) entry which is preliminary data.</text>
</comment>
<dbReference type="EMBL" id="JAKFHA010000003">
    <property type="protein sequence ID" value="MCF2527109.1"/>
    <property type="molecule type" value="Genomic_DNA"/>
</dbReference>
<dbReference type="RefSeq" id="WP_235051256.1">
    <property type="nucleotide sequence ID" value="NZ_JAKFHA010000003.1"/>
</dbReference>
<dbReference type="SUPFAM" id="SSF103359">
    <property type="entry name" value="Suppressor of Fused, N-terminal domain"/>
    <property type="match status" value="1"/>
</dbReference>
<reference evidence="2" key="1">
    <citation type="submission" date="2022-01" db="EMBL/GenBank/DDBJ databases">
        <title>Genome-Based Taxonomic Classification of the Phylum Actinobacteria.</title>
        <authorList>
            <person name="Gao Y."/>
        </authorList>
    </citation>
    <scope>NUCLEOTIDE SEQUENCE</scope>
    <source>
        <strain evidence="2">KLBMP 8922</strain>
    </source>
</reference>
<proteinExistence type="predicted"/>
<dbReference type="InterPro" id="IPR037181">
    <property type="entry name" value="SUFU_N"/>
</dbReference>
<evidence type="ECO:0000313" key="3">
    <source>
        <dbReference type="Proteomes" id="UP001165378"/>
    </source>
</evidence>